<evidence type="ECO:0008006" key="4">
    <source>
        <dbReference type="Google" id="ProtNLM"/>
    </source>
</evidence>
<dbReference type="EMBL" id="CP031093">
    <property type="protein sequence ID" value="QCF27896.1"/>
    <property type="molecule type" value="Genomic_DNA"/>
</dbReference>
<dbReference type="Proteomes" id="UP000298049">
    <property type="component" value="Chromosome"/>
</dbReference>
<sequence>MALALVLGLFGVNVNAVLADQVRIPVEENVRQGQQQTLPKKGELKAAVMARFGEPQRQTRPVGTPPISQWHYDRFVVYFEHDHVVHSAAKR</sequence>
<evidence type="ECO:0000313" key="2">
    <source>
        <dbReference type="EMBL" id="QCF27896.1"/>
    </source>
</evidence>
<gene>
    <name evidence="2" type="ORF">soil367_10450</name>
</gene>
<reference evidence="2 3" key="1">
    <citation type="submission" date="2018-07" db="EMBL/GenBank/DDBJ databases">
        <title>Marsedoiliclastica nanhaica gen. nov. sp. nov., a novel marine hydrocarbonoclastic bacterium isolated from an in-situ enriched hydrocarbon-degrading consortium in deep-sea sediment.</title>
        <authorList>
            <person name="Dong C."/>
            <person name="Ma T."/>
            <person name="Liu R."/>
            <person name="Shao Z."/>
        </authorList>
    </citation>
    <scope>NUCLEOTIDE SEQUENCE [LARGE SCALE GENOMIC DNA]</scope>
    <source>
        <strain evidence="3">soil36-7</strain>
    </source>
</reference>
<protein>
    <recommendedName>
        <fullName evidence="4">Phosphodiesterase</fullName>
    </recommendedName>
</protein>
<proteinExistence type="predicted"/>
<feature type="signal peptide" evidence="1">
    <location>
        <begin position="1"/>
        <end position="19"/>
    </location>
</feature>
<dbReference type="KEGG" id="hmi:soil367_10450"/>
<feature type="chain" id="PRO_5020998816" description="Phosphodiesterase" evidence="1">
    <location>
        <begin position="20"/>
        <end position="91"/>
    </location>
</feature>
<keyword evidence="3" id="KW-1185">Reference proteome</keyword>
<accession>A0A4P7XKY2</accession>
<evidence type="ECO:0000313" key="3">
    <source>
        <dbReference type="Proteomes" id="UP000298049"/>
    </source>
</evidence>
<name>A0A4P7XKY2_9ALTE</name>
<dbReference type="OrthoDB" id="7063662at2"/>
<keyword evidence="1" id="KW-0732">Signal</keyword>
<evidence type="ECO:0000256" key="1">
    <source>
        <dbReference type="SAM" id="SignalP"/>
    </source>
</evidence>
<dbReference type="AlphaFoldDB" id="A0A4P7XKY2"/>
<organism evidence="2 3">
    <name type="scientific">Hydrocarboniclastica marina</name>
    <dbReference type="NCBI Taxonomy" id="2259620"/>
    <lineage>
        <taxon>Bacteria</taxon>
        <taxon>Pseudomonadati</taxon>
        <taxon>Pseudomonadota</taxon>
        <taxon>Gammaproteobacteria</taxon>
        <taxon>Alteromonadales</taxon>
        <taxon>Alteromonadaceae</taxon>
        <taxon>Hydrocarboniclastica</taxon>
    </lineage>
</organism>